<name>A0A2C6KCA4_9APIC</name>
<accession>A0A2C6KCA4</accession>
<dbReference type="AlphaFoldDB" id="A0A2C6KCA4"/>
<evidence type="ECO:0000313" key="1">
    <source>
        <dbReference type="EMBL" id="PHJ21871.1"/>
    </source>
</evidence>
<dbReference type="VEuPathDB" id="ToxoDB:CSUI_004278"/>
<dbReference type="RefSeq" id="XP_067923550.1">
    <property type="nucleotide sequence ID" value="XM_068064471.1"/>
</dbReference>
<reference evidence="1 2" key="1">
    <citation type="journal article" date="2017" name="Int. J. Parasitol.">
        <title>The genome of the protozoan parasite Cystoisospora suis and a reverse vaccinology approach to identify vaccine candidates.</title>
        <authorList>
            <person name="Palmieri N."/>
            <person name="Shrestha A."/>
            <person name="Ruttkowski B."/>
            <person name="Beck T."/>
            <person name="Vogl C."/>
            <person name="Tomley F."/>
            <person name="Blake D.P."/>
            <person name="Joachim A."/>
        </authorList>
    </citation>
    <scope>NUCLEOTIDE SEQUENCE [LARGE SCALE GENOMIC DNA]</scope>
    <source>
        <strain evidence="1 2">Wien I</strain>
    </source>
</reference>
<proteinExistence type="predicted"/>
<sequence length="93" mass="9534">MGTASLTELDGSQIVIAFVACQCTGGTSNEGAQSGSQKVENHDGNLASQEAGGCLQFRVNARSAGASCSQAICKQLCRLIEETAAGRLHVFTA</sequence>
<dbReference type="EMBL" id="MIGC01001968">
    <property type="protein sequence ID" value="PHJ21871.1"/>
    <property type="molecule type" value="Genomic_DNA"/>
</dbReference>
<organism evidence="1 2">
    <name type="scientific">Cystoisospora suis</name>
    <dbReference type="NCBI Taxonomy" id="483139"/>
    <lineage>
        <taxon>Eukaryota</taxon>
        <taxon>Sar</taxon>
        <taxon>Alveolata</taxon>
        <taxon>Apicomplexa</taxon>
        <taxon>Conoidasida</taxon>
        <taxon>Coccidia</taxon>
        <taxon>Eucoccidiorida</taxon>
        <taxon>Eimeriorina</taxon>
        <taxon>Sarcocystidae</taxon>
        <taxon>Cystoisospora</taxon>
    </lineage>
</organism>
<evidence type="ECO:0000313" key="2">
    <source>
        <dbReference type="Proteomes" id="UP000221165"/>
    </source>
</evidence>
<gene>
    <name evidence="1" type="ORF">CSUI_004278</name>
</gene>
<dbReference type="Proteomes" id="UP000221165">
    <property type="component" value="Unassembled WGS sequence"/>
</dbReference>
<dbReference type="GeneID" id="94427682"/>
<keyword evidence="2" id="KW-1185">Reference proteome</keyword>
<protein>
    <submittedName>
        <fullName evidence="1">Adaptin n terminal region domain-containing protein</fullName>
    </submittedName>
</protein>
<comment type="caution">
    <text evidence="1">The sequence shown here is derived from an EMBL/GenBank/DDBJ whole genome shotgun (WGS) entry which is preliminary data.</text>
</comment>